<evidence type="ECO:0000259" key="2">
    <source>
        <dbReference type="Pfam" id="PF12770"/>
    </source>
</evidence>
<feature type="domain" description="CHAT" evidence="2">
    <location>
        <begin position="620"/>
        <end position="763"/>
    </location>
</feature>
<dbReference type="STRING" id="953739.SVEN_6686"/>
<organism evidence="3 4">
    <name type="scientific">Streptomyces venezuelae (strain ATCC 10712 / CBS 650.69 / DSM 40230 / JCM 4526 / NBRC 13096 / PD 04745)</name>
    <dbReference type="NCBI Taxonomy" id="953739"/>
    <lineage>
        <taxon>Bacteria</taxon>
        <taxon>Bacillati</taxon>
        <taxon>Actinomycetota</taxon>
        <taxon>Actinomycetes</taxon>
        <taxon>Kitasatosporales</taxon>
        <taxon>Streptomycetaceae</taxon>
        <taxon>Streptomyces</taxon>
    </lineage>
</organism>
<reference evidence="3 4" key="1">
    <citation type="journal article" date="2011" name="BMC Genomics">
        <title>Genome-wide analysis of the role of GlnR in Streptomyces venezuelae provides new insights into global nitrogen regulation in actinomycetes.</title>
        <authorList>
            <person name="Pullan S.T."/>
            <person name="Bibb M.J."/>
            <person name="Merrick M."/>
        </authorList>
    </citation>
    <scope>NUCLEOTIDE SEQUENCE [LARGE SCALE GENOMIC DNA]</scope>
    <source>
        <strain evidence="4">ATCC 10712 / CBS 650.69 / DSM 40230 / JCM 4526 / NBRC 13096 / PD 04745</strain>
    </source>
</reference>
<protein>
    <recommendedName>
        <fullName evidence="2">CHAT domain-containing protein</fullName>
    </recommendedName>
</protein>
<dbReference type="Pfam" id="PF12770">
    <property type="entry name" value="CHAT"/>
    <property type="match status" value="1"/>
</dbReference>
<dbReference type="EMBL" id="FR845719">
    <property type="protein sequence ID" value="CCA59972.1"/>
    <property type="molecule type" value="Genomic_DNA"/>
</dbReference>
<dbReference type="OrthoDB" id="5183603at2"/>
<feature type="region of interest" description="Disordered" evidence="1">
    <location>
        <begin position="87"/>
        <end position="195"/>
    </location>
</feature>
<feature type="compositionally biased region" description="Acidic residues" evidence="1">
    <location>
        <begin position="102"/>
        <end position="134"/>
    </location>
</feature>
<dbReference type="Proteomes" id="UP000006854">
    <property type="component" value="Chromosome"/>
</dbReference>
<name>F2RHM8_STRVP</name>
<proteinExistence type="predicted"/>
<dbReference type="eggNOG" id="COG4995">
    <property type="taxonomic scope" value="Bacteria"/>
</dbReference>
<dbReference type="HOGENOM" id="CLU_357115_0_0_11"/>
<dbReference type="RefSeq" id="WP_015037867.1">
    <property type="nucleotide sequence ID" value="NC_018750.1"/>
</dbReference>
<dbReference type="KEGG" id="sve:SVEN_6686"/>
<dbReference type="GeneID" id="51867209"/>
<evidence type="ECO:0000313" key="3">
    <source>
        <dbReference type="EMBL" id="CCA59972.1"/>
    </source>
</evidence>
<sequence length="785" mass="86662">MGYGDTYARPARGVLEEQLRALRASDLWLRPELSDDARRRWQALLFDEEMDEEDFAFEHDEVLYTCAGAEETWALFQARLHGGLRGLPDGERVGSAPPPEVAAEEETEDDPLPEDELQTEDEPAPEGELQTEDEPPQKGEPQPEGDRQPGSWPTSGTAVVDTLPGADVPTVVDPRPDSGAPLGRRAPEPVPAPKGDRYLNLAVVWPLSRRTVPEDHTLASGSRYELRLDIGGLSQQSLLAEQARPFPEGSLAHTDDEGRGDWLYVTVVSEDFDFPAVVHPLFLPLKGGSWVCPCEPGGRHLCEEGHRGRHLFIPFTAPEEPGPARMRVYVSYRGNQLQSVSLTTWIAARESAGGATTAVVDHTLTPGFAEVSELPARTAGVRVGRDGDGRMTVDVVSRHGPVATFWLGEHQVRDVLKEARAALLGCHAVWRGEGGERRLENLLGPDNGKPRPALLQDMTKLARLGWSFFQMIARGRHERAALLRVLREPAQIQICREEHQYLVFPWGLLYDIPVESQGELVPCAAGWAQVERDVAARACPAPDGHGLNTLCPYGFWGYRHFIEHPPSVARGRRLRLTAGRERDAGPVLTVARSNRLDENLAGRHLATLRAGFRQMDVYDRRAALREALTGDPGDCVYFYGHGRRPRAEAGEHSSATVLEIGHEDRIQPEDLKAWAVNEGWDRWDELAPLVFLNGCHTADRDPASWLGFVDTFTELHASGVIGTEITVQQALAGECAELFWESLLAGQEVGPALHRVRMELLRKGNVLGLAYTAYCSAALRLRATV</sequence>
<accession>F2RHM8</accession>
<dbReference type="AlphaFoldDB" id="F2RHM8"/>
<keyword evidence="4" id="KW-1185">Reference proteome</keyword>
<evidence type="ECO:0000256" key="1">
    <source>
        <dbReference type="SAM" id="MobiDB-lite"/>
    </source>
</evidence>
<dbReference type="PATRIC" id="fig|953739.5.peg.1904"/>
<gene>
    <name evidence="3" type="ordered locus">SVEN_6686</name>
</gene>
<dbReference type="InterPro" id="IPR024983">
    <property type="entry name" value="CHAT_dom"/>
</dbReference>
<evidence type="ECO:0000313" key="4">
    <source>
        <dbReference type="Proteomes" id="UP000006854"/>
    </source>
</evidence>